<feature type="chain" id="PRO_5047207845" description="Ig-like domain-containing protein" evidence="1">
    <location>
        <begin position="24"/>
        <end position="185"/>
    </location>
</feature>
<accession>A0ABR2YW42</accession>
<reference evidence="2 3" key="1">
    <citation type="journal article" date="2024" name="Nat. Commun.">
        <title>Phylogenomics reveals the evolutionary origins of lichenization in chlorophyte algae.</title>
        <authorList>
            <person name="Puginier C."/>
            <person name="Libourel C."/>
            <person name="Otte J."/>
            <person name="Skaloud P."/>
            <person name="Haon M."/>
            <person name="Grisel S."/>
            <person name="Petersen M."/>
            <person name="Berrin J.G."/>
            <person name="Delaux P.M."/>
            <person name="Dal Grande F."/>
            <person name="Keller J."/>
        </authorList>
    </citation>
    <scope>NUCLEOTIDE SEQUENCE [LARGE SCALE GENOMIC DNA]</scope>
    <source>
        <strain evidence="2 3">SAG 216-7</strain>
    </source>
</reference>
<evidence type="ECO:0000313" key="3">
    <source>
        <dbReference type="Proteomes" id="UP001491310"/>
    </source>
</evidence>
<dbReference type="EMBL" id="JALJOT010000004">
    <property type="protein sequence ID" value="KAK9915565.1"/>
    <property type="molecule type" value="Genomic_DNA"/>
</dbReference>
<protein>
    <recommendedName>
        <fullName evidence="4">Ig-like domain-containing protein</fullName>
    </recommendedName>
</protein>
<evidence type="ECO:0000313" key="2">
    <source>
        <dbReference type="EMBL" id="KAK9915565.1"/>
    </source>
</evidence>
<proteinExistence type="predicted"/>
<evidence type="ECO:0008006" key="4">
    <source>
        <dbReference type="Google" id="ProtNLM"/>
    </source>
</evidence>
<feature type="signal peptide" evidence="1">
    <location>
        <begin position="1"/>
        <end position="23"/>
    </location>
</feature>
<gene>
    <name evidence="2" type="ORF">WJX75_000831</name>
</gene>
<dbReference type="Proteomes" id="UP001491310">
    <property type="component" value="Unassembled WGS sequence"/>
</dbReference>
<comment type="caution">
    <text evidence="2">The sequence shown here is derived from an EMBL/GenBank/DDBJ whole genome shotgun (WGS) entry which is preliminary data.</text>
</comment>
<organism evidence="2 3">
    <name type="scientific">Coccomyxa subellipsoidea</name>
    <dbReference type="NCBI Taxonomy" id="248742"/>
    <lineage>
        <taxon>Eukaryota</taxon>
        <taxon>Viridiplantae</taxon>
        <taxon>Chlorophyta</taxon>
        <taxon>core chlorophytes</taxon>
        <taxon>Trebouxiophyceae</taxon>
        <taxon>Trebouxiophyceae incertae sedis</taxon>
        <taxon>Coccomyxaceae</taxon>
        <taxon>Coccomyxa</taxon>
    </lineage>
</organism>
<sequence>MHPALIFCVLQWICGTSVRGAAADLGASARGRLLSGMPVQSVANLLNTTLGAVKQGLDMTAGQAEEAVDTILHVTPAPTTQPPTLTQGICNGATKLVFSGTTDAPVASQGPFSFTGWFYNDRGSLPVGYNQGIRNTNTAGFITVTNPKGIYLCQISVQGFAIIITTPSLQFSETTLWEISYVLGP</sequence>
<evidence type="ECO:0000256" key="1">
    <source>
        <dbReference type="SAM" id="SignalP"/>
    </source>
</evidence>
<keyword evidence="3" id="KW-1185">Reference proteome</keyword>
<keyword evidence="1" id="KW-0732">Signal</keyword>
<name>A0ABR2YW42_9CHLO</name>